<gene>
    <name evidence="1" type="ORF">RhiirA4_471551</name>
</gene>
<dbReference type="AlphaFoldDB" id="A0A2I1H3I2"/>
<keyword evidence="2" id="KW-1185">Reference proteome</keyword>
<sequence>MNNKKKSGFDVADIIDSLGKEVQNFMTVIVYENYEERFKRKISEISVEDNNKNEKGFGIFNLVAALGTKFLDKLEAIVDY</sequence>
<comment type="caution">
    <text evidence="1">The sequence shown here is derived from an EMBL/GenBank/DDBJ whole genome shotgun (WGS) entry which is preliminary data.</text>
</comment>
<reference evidence="1 2" key="1">
    <citation type="submission" date="2015-10" db="EMBL/GenBank/DDBJ databases">
        <title>Genome analyses suggest a sexual origin of heterokaryosis in a supposedly ancient asexual fungus.</title>
        <authorList>
            <person name="Ropars J."/>
            <person name="Sedzielewska K."/>
            <person name="Noel J."/>
            <person name="Charron P."/>
            <person name="Farinelli L."/>
            <person name="Marton T."/>
            <person name="Kruger M."/>
            <person name="Pelin A."/>
            <person name="Brachmann A."/>
            <person name="Corradi N."/>
        </authorList>
    </citation>
    <scope>NUCLEOTIDE SEQUENCE [LARGE SCALE GENOMIC DNA]</scope>
    <source>
        <strain evidence="1 2">A4</strain>
    </source>
</reference>
<proteinExistence type="predicted"/>
<evidence type="ECO:0000313" key="2">
    <source>
        <dbReference type="Proteomes" id="UP000234323"/>
    </source>
</evidence>
<accession>A0A2I1H3I2</accession>
<organism evidence="1 2">
    <name type="scientific">Rhizophagus irregularis</name>
    <dbReference type="NCBI Taxonomy" id="588596"/>
    <lineage>
        <taxon>Eukaryota</taxon>
        <taxon>Fungi</taxon>
        <taxon>Fungi incertae sedis</taxon>
        <taxon>Mucoromycota</taxon>
        <taxon>Glomeromycotina</taxon>
        <taxon>Glomeromycetes</taxon>
        <taxon>Glomerales</taxon>
        <taxon>Glomeraceae</taxon>
        <taxon>Rhizophagus</taxon>
    </lineage>
</organism>
<name>A0A2I1H3I2_9GLOM</name>
<evidence type="ECO:0000313" key="1">
    <source>
        <dbReference type="EMBL" id="PKY53384.1"/>
    </source>
</evidence>
<dbReference type="Proteomes" id="UP000234323">
    <property type="component" value="Unassembled WGS sequence"/>
</dbReference>
<protein>
    <submittedName>
        <fullName evidence="1">Uncharacterized protein</fullName>
    </submittedName>
</protein>
<dbReference type="EMBL" id="LLXI01001376">
    <property type="protein sequence ID" value="PKY53384.1"/>
    <property type="molecule type" value="Genomic_DNA"/>
</dbReference>